<feature type="transmembrane region" description="Helical" evidence="2">
    <location>
        <begin position="184"/>
        <end position="203"/>
    </location>
</feature>
<feature type="region of interest" description="Disordered" evidence="1">
    <location>
        <begin position="233"/>
        <end position="256"/>
    </location>
</feature>
<sequence length="273" mass="30285">MSAESSNAPSIGHNASASCTARTLSLWAAFVPSWLGREYPGSFLSSDVVHHPQVRGRLVSVAGVPEACRSDNREAQRDKWTACPHNVSCASTVLTGIAHYTAYNSPAIYAIGGHHVVGVQWSVVAWWRSRSPDHDFRRPRRILLHFHNLGQHLPPHPPPPRYYHRSHILHRHLRSSDNRSNTNLIGMVQFFISVTVTVLFAIVPSGRMFGDRVAGKNRKYLPSQTFIASYPSLPPPASRVSSARSSPIVQASGEEQENAEFLLRAYPDLDCLP</sequence>
<keyword evidence="5" id="KW-1185">Reference proteome</keyword>
<evidence type="ECO:0000256" key="1">
    <source>
        <dbReference type="SAM" id="MobiDB-lite"/>
    </source>
</evidence>
<keyword evidence="2" id="KW-1133">Transmembrane helix</keyword>
<feature type="compositionally biased region" description="Low complexity" evidence="1">
    <location>
        <begin position="238"/>
        <end position="247"/>
    </location>
</feature>
<dbReference type="AlphaFoldDB" id="A0AAW0DEB9"/>
<evidence type="ECO:0000313" key="4">
    <source>
        <dbReference type="EMBL" id="KAK7048766.1"/>
    </source>
</evidence>
<dbReference type="EMBL" id="JAWWNJ010000009">
    <property type="protein sequence ID" value="KAK7048766.1"/>
    <property type="molecule type" value="Genomic_DNA"/>
</dbReference>
<keyword evidence="2" id="KW-0812">Transmembrane</keyword>
<reference evidence="4 5" key="1">
    <citation type="journal article" date="2024" name="J Genomics">
        <title>Draft genome sequencing and assembly of Favolaschia claudopus CIRM-BRFM 2984 isolated from oak limbs.</title>
        <authorList>
            <person name="Navarro D."/>
            <person name="Drula E."/>
            <person name="Chaduli D."/>
            <person name="Cazenave R."/>
            <person name="Ahrendt S."/>
            <person name="Wang J."/>
            <person name="Lipzen A."/>
            <person name="Daum C."/>
            <person name="Barry K."/>
            <person name="Grigoriev I.V."/>
            <person name="Favel A."/>
            <person name="Rosso M.N."/>
            <person name="Martin F."/>
        </authorList>
    </citation>
    <scope>NUCLEOTIDE SEQUENCE [LARGE SCALE GENOMIC DNA]</scope>
    <source>
        <strain evidence="4 5">CIRM-BRFM 2984</strain>
    </source>
</reference>
<keyword evidence="2" id="KW-0472">Membrane</keyword>
<proteinExistence type="predicted"/>
<protein>
    <recommendedName>
        <fullName evidence="3">1,3-beta-glucan synthase component FKS1-like domain-containing protein</fullName>
    </recommendedName>
</protein>
<evidence type="ECO:0000256" key="2">
    <source>
        <dbReference type="SAM" id="Phobius"/>
    </source>
</evidence>
<dbReference type="Proteomes" id="UP001362999">
    <property type="component" value="Unassembled WGS sequence"/>
</dbReference>
<feature type="domain" description="1,3-beta-glucan synthase component FKS1-like" evidence="3">
    <location>
        <begin position="177"/>
        <end position="230"/>
    </location>
</feature>
<comment type="caution">
    <text evidence="4">The sequence shown here is derived from an EMBL/GenBank/DDBJ whole genome shotgun (WGS) entry which is preliminary data.</text>
</comment>
<evidence type="ECO:0000259" key="3">
    <source>
        <dbReference type="Pfam" id="PF23605"/>
    </source>
</evidence>
<evidence type="ECO:0000313" key="5">
    <source>
        <dbReference type="Proteomes" id="UP001362999"/>
    </source>
</evidence>
<organism evidence="4 5">
    <name type="scientific">Favolaschia claudopus</name>
    <dbReference type="NCBI Taxonomy" id="2862362"/>
    <lineage>
        <taxon>Eukaryota</taxon>
        <taxon>Fungi</taxon>
        <taxon>Dikarya</taxon>
        <taxon>Basidiomycota</taxon>
        <taxon>Agaricomycotina</taxon>
        <taxon>Agaricomycetes</taxon>
        <taxon>Agaricomycetidae</taxon>
        <taxon>Agaricales</taxon>
        <taxon>Marasmiineae</taxon>
        <taxon>Mycenaceae</taxon>
        <taxon>Favolaschia</taxon>
    </lineage>
</organism>
<gene>
    <name evidence="4" type="ORF">R3P38DRAFT_3175005</name>
</gene>
<dbReference type="InterPro" id="IPR056261">
    <property type="entry name" value="FKS1-like_dom2"/>
</dbReference>
<accession>A0AAW0DEB9</accession>
<dbReference type="Pfam" id="PF23605">
    <property type="entry name" value="FKS1_dom2"/>
    <property type="match status" value="1"/>
</dbReference>
<name>A0AAW0DEB9_9AGAR</name>